<evidence type="ECO:0000256" key="3">
    <source>
        <dbReference type="ARBA" id="ARBA00022741"/>
    </source>
</evidence>
<evidence type="ECO:0000256" key="7">
    <source>
        <dbReference type="HAMAP-Rule" id="MF_01894"/>
    </source>
</evidence>
<dbReference type="GO" id="GO:0005737">
    <property type="term" value="C:cytoplasm"/>
    <property type="evidence" value="ECO:0007669"/>
    <property type="project" value="UniProtKB-SubCell"/>
</dbReference>
<dbReference type="EMBL" id="FNUK01000007">
    <property type="protein sequence ID" value="SEF66930.1"/>
    <property type="molecule type" value="Genomic_DNA"/>
</dbReference>
<evidence type="ECO:0000256" key="1">
    <source>
        <dbReference type="ARBA" id="ARBA00004496"/>
    </source>
</evidence>
<dbReference type="InterPro" id="IPR036277">
    <property type="entry name" value="SMC_hinge_sf"/>
</dbReference>
<dbReference type="GO" id="GO:0007062">
    <property type="term" value="P:sister chromatid cohesion"/>
    <property type="evidence" value="ECO:0007669"/>
    <property type="project" value="InterPro"/>
</dbReference>
<evidence type="ECO:0000256" key="5">
    <source>
        <dbReference type="ARBA" id="ARBA00023054"/>
    </source>
</evidence>
<feature type="coiled-coil region" evidence="7">
    <location>
        <begin position="987"/>
        <end position="1014"/>
    </location>
</feature>
<dbReference type="SUPFAM" id="SSF75553">
    <property type="entry name" value="Smc hinge domain"/>
    <property type="match status" value="1"/>
</dbReference>
<dbReference type="FunFam" id="3.40.50.300:FF:000901">
    <property type="entry name" value="Chromosome partition protein Smc"/>
    <property type="match status" value="1"/>
</dbReference>
<dbReference type="RefSeq" id="WP_103895717.1">
    <property type="nucleotide sequence ID" value="NZ_FNUK01000007.1"/>
</dbReference>
<dbReference type="Gene3D" id="3.30.70.1620">
    <property type="match status" value="1"/>
</dbReference>
<dbReference type="Pfam" id="PF02463">
    <property type="entry name" value="SMC_N"/>
    <property type="match status" value="2"/>
</dbReference>
<keyword evidence="3 7" id="KW-0547">Nucleotide-binding</keyword>
<name>A0A1H5TVY6_9CLOT</name>
<reference evidence="10" key="1">
    <citation type="submission" date="2016-10" db="EMBL/GenBank/DDBJ databases">
        <authorList>
            <person name="Varghese N."/>
            <person name="Submissions S."/>
        </authorList>
    </citation>
    <scope>NUCLEOTIDE SEQUENCE [LARGE SCALE GENOMIC DNA]</scope>
    <source>
        <strain evidence="10">DSM 5463</strain>
    </source>
</reference>
<comment type="subunit">
    <text evidence="7">Homodimer.</text>
</comment>
<comment type="domain">
    <text evidence="7">Contains large globular domains required for ATP hydrolysis at each terminus and a third globular domain forming a flexible hinge near the middle of the molecule. These domains are separated by coiled-coil structures.</text>
</comment>
<dbReference type="SMART" id="SM00968">
    <property type="entry name" value="SMC_hinge"/>
    <property type="match status" value="1"/>
</dbReference>
<dbReference type="Pfam" id="PF06470">
    <property type="entry name" value="SMC_hinge"/>
    <property type="match status" value="1"/>
</dbReference>
<gene>
    <name evidence="7" type="primary">smc</name>
    <name evidence="9" type="ORF">SAMN05660865_00712</name>
</gene>
<dbReference type="FunFam" id="3.40.50.300:FF:000984">
    <property type="entry name" value="Chromosome partition protein Smc"/>
    <property type="match status" value="1"/>
</dbReference>
<sequence length="1180" mass="135919">MYLKSIEIKGFKSFADKVEVEFTKGITAIVGPNGSGKSNICDAIRWVLGEQSAKTLRGSKMEDVIFSGTENRRPLNFAEVSLIIDNSDNILPIEYNEVKITRRLYRSGESEYLINNTACRLKDIYELLMDTGIGVDGYSIIGQGKVEEILSSKPEDRRLVFEEATGITKFKNRKIEAERKLENTRQNLTRINDIISELELQIEPLETQARKAEEYLKLKDELKFMEINSILYNYDIIKQKLDVTLREIENKVNELNALEINKENLNSRIYHKKNELASIQEQYDKTTNLSYELEKNIQKASSDIELFLERRENYINEKNRLESELASLKSTIEIENDKLCKLLKEKEHIDKKIIDQQELIKNIEAQLSEHIQEFKSKEKLIEDKKNELLEILNNISELKNKFSSLNFIKESLKKQYDNLIQMLESKEGKKSEIISYLTDKEKEQKELVLKIGNLKNEINNLNKLKLSIEKEIKDLDLKLVEIKQTLRTNEAKLNMLLEMEKELEGYNKAVKSLINEYKNEKGFLGTVSDILNVPNGYEVAIESALGSAFQNIVVKDEELAKVMIDYLKNNKLGRATFLPISTVKGKADIDKKQFEKFDGFIGIAAELVTFDPIYKNIVANLLGRTLICKTIDDAIELAKKTDFNFKIVTLDGEIVNPGGSLTGGLSSKNIGIFKRKNEIIKLKDDMEALNIKLKDIENNLNKKYQDKREIEISLEKLSSQINLANINMSTLNNEMKNIKNKLKEIDIEINDSKLEIEHVLNELEKVKNDECLYLSELNNKQNKKLELERQLEELNKIYFEFEASKENISSKLTSEKVIYAELKKECDVLNSKIKEAHLQQDKLENKKAEIESYLNDINNKIVEVEDNISIKKQKLEYLIKDLENNKKKENEYYNKKNLLSTEIMSLEDEINKVNKNISDLTSVIHKLEMTQSKQESEIGLLNQKLWDEYELTIPQAQKYKMDNFNNSDSNKKINSLKSRIKELGDVNLGAIEELKKVKERYEFLKEQREDLISAEQSLLDIIKDITEKMKIQFETNFATIRNYFNETFKELFGGGYADLRIDGENVLESGIEIIVQPPGKKLQNISLLSGGEKGLSAIALIFALLKFKPTPFCVLDEIEAALDDANVFRFANYLKNYSSKTQFILITHRKGSMSVADVLYGVTMEEKGVSKVLSLKLKEA</sequence>
<dbReference type="SUPFAM" id="SSF52540">
    <property type="entry name" value="P-loop containing nucleoside triphosphate hydrolases"/>
    <property type="match status" value="1"/>
</dbReference>
<keyword evidence="6 7" id="KW-0238">DNA-binding</keyword>
<dbReference type="Proteomes" id="UP000242850">
    <property type="component" value="Unassembled WGS sequence"/>
</dbReference>
<evidence type="ECO:0000313" key="9">
    <source>
        <dbReference type="EMBL" id="SEF66930.1"/>
    </source>
</evidence>
<dbReference type="InterPro" id="IPR003395">
    <property type="entry name" value="RecF/RecN/SMC_N"/>
</dbReference>
<organism evidence="9 10">
    <name type="scientific">Caloramator fervidus</name>
    <dbReference type="NCBI Taxonomy" id="29344"/>
    <lineage>
        <taxon>Bacteria</taxon>
        <taxon>Bacillati</taxon>
        <taxon>Bacillota</taxon>
        <taxon>Clostridia</taxon>
        <taxon>Eubacteriales</taxon>
        <taxon>Clostridiaceae</taxon>
        <taxon>Caloramator</taxon>
    </lineage>
</organism>
<dbReference type="Gene3D" id="1.20.1060.20">
    <property type="match status" value="1"/>
</dbReference>
<keyword evidence="4 7" id="KW-0067">ATP-binding</keyword>
<dbReference type="InterPro" id="IPR027417">
    <property type="entry name" value="P-loop_NTPase"/>
</dbReference>
<comment type="function">
    <text evidence="7">Required for chromosome condensation and partitioning.</text>
</comment>
<dbReference type="Gene3D" id="3.40.50.300">
    <property type="entry name" value="P-loop containing nucleotide triphosphate hydrolases"/>
    <property type="match status" value="2"/>
</dbReference>
<proteinExistence type="inferred from homology"/>
<dbReference type="InterPro" id="IPR024704">
    <property type="entry name" value="SMC"/>
</dbReference>
<evidence type="ECO:0000256" key="2">
    <source>
        <dbReference type="ARBA" id="ARBA00022490"/>
    </source>
</evidence>
<evidence type="ECO:0000256" key="4">
    <source>
        <dbReference type="ARBA" id="ARBA00022840"/>
    </source>
</evidence>
<feature type="domain" description="SMC hinge" evidence="8">
    <location>
        <begin position="521"/>
        <end position="638"/>
    </location>
</feature>
<dbReference type="CDD" id="cd03278">
    <property type="entry name" value="ABC_SMC_barmotin"/>
    <property type="match status" value="2"/>
</dbReference>
<dbReference type="GO" id="GO:0005524">
    <property type="term" value="F:ATP binding"/>
    <property type="evidence" value="ECO:0007669"/>
    <property type="project" value="UniProtKB-UniRule"/>
</dbReference>
<dbReference type="NCBIfam" id="TIGR02168">
    <property type="entry name" value="SMC_prok_B"/>
    <property type="match status" value="1"/>
</dbReference>
<dbReference type="GO" id="GO:0030261">
    <property type="term" value="P:chromosome condensation"/>
    <property type="evidence" value="ECO:0007669"/>
    <property type="project" value="InterPro"/>
</dbReference>
<keyword evidence="5 7" id="KW-0175">Coiled coil</keyword>
<feature type="coiled-coil region" evidence="7">
    <location>
        <begin position="167"/>
        <end position="516"/>
    </location>
</feature>
<comment type="subcellular location">
    <subcellularLocation>
        <location evidence="1 7">Cytoplasm</location>
    </subcellularLocation>
</comment>
<protein>
    <recommendedName>
        <fullName evidence="7">Chromosome partition protein Smc</fullName>
    </recommendedName>
</protein>
<dbReference type="GO" id="GO:0006260">
    <property type="term" value="P:DNA replication"/>
    <property type="evidence" value="ECO:0007669"/>
    <property type="project" value="UniProtKB-UniRule"/>
</dbReference>
<accession>A0A1H5TVY6</accession>
<comment type="similarity">
    <text evidence="7">Belongs to the SMC family.</text>
</comment>
<keyword evidence="2 7" id="KW-0963">Cytoplasm</keyword>
<dbReference type="AlphaFoldDB" id="A0A1H5TVY6"/>
<dbReference type="PIRSF" id="PIRSF005719">
    <property type="entry name" value="SMC"/>
    <property type="match status" value="1"/>
</dbReference>
<dbReference type="GO" id="GO:0003677">
    <property type="term" value="F:DNA binding"/>
    <property type="evidence" value="ECO:0007669"/>
    <property type="project" value="UniProtKB-UniRule"/>
</dbReference>
<feature type="coiled-coil region" evidence="7">
    <location>
        <begin position="679"/>
        <end position="923"/>
    </location>
</feature>
<dbReference type="GO" id="GO:0005694">
    <property type="term" value="C:chromosome"/>
    <property type="evidence" value="ECO:0007669"/>
    <property type="project" value="InterPro"/>
</dbReference>
<evidence type="ECO:0000313" key="10">
    <source>
        <dbReference type="Proteomes" id="UP000242850"/>
    </source>
</evidence>
<evidence type="ECO:0000259" key="8">
    <source>
        <dbReference type="SMART" id="SM00968"/>
    </source>
</evidence>
<dbReference type="GO" id="GO:0007059">
    <property type="term" value="P:chromosome segregation"/>
    <property type="evidence" value="ECO:0007669"/>
    <property type="project" value="UniProtKB-UniRule"/>
</dbReference>
<dbReference type="GO" id="GO:0016887">
    <property type="term" value="F:ATP hydrolysis activity"/>
    <property type="evidence" value="ECO:0007669"/>
    <property type="project" value="InterPro"/>
</dbReference>
<dbReference type="PANTHER" id="PTHR43977">
    <property type="entry name" value="STRUCTURAL MAINTENANCE OF CHROMOSOMES PROTEIN 3"/>
    <property type="match status" value="1"/>
</dbReference>
<dbReference type="HAMAP" id="MF_01894">
    <property type="entry name" value="Smc_prok"/>
    <property type="match status" value="1"/>
</dbReference>
<dbReference type="InterPro" id="IPR010935">
    <property type="entry name" value="SMC_hinge"/>
</dbReference>
<keyword evidence="10" id="KW-1185">Reference proteome</keyword>
<dbReference type="InterPro" id="IPR011890">
    <property type="entry name" value="SMC_prok"/>
</dbReference>
<dbReference type="OrthoDB" id="9808768at2"/>
<feature type="binding site" evidence="7">
    <location>
        <begin position="32"/>
        <end position="39"/>
    </location>
    <ligand>
        <name>ATP</name>
        <dbReference type="ChEBI" id="CHEBI:30616"/>
    </ligand>
</feature>
<evidence type="ECO:0000256" key="6">
    <source>
        <dbReference type="ARBA" id="ARBA00023125"/>
    </source>
</evidence>